<evidence type="ECO:0000256" key="5">
    <source>
        <dbReference type="ARBA" id="ARBA00022723"/>
    </source>
</evidence>
<keyword evidence="4 17" id="KW-0812">Transmembrane</keyword>
<feature type="binding site" evidence="15">
    <location>
        <position position="333"/>
    </location>
    <ligand>
        <name>Zn(2+)</name>
        <dbReference type="ChEBI" id="CHEBI:29105"/>
        <label>1</label>
    </ligand>
</feature>
<feature type="transmembrane region" description="Helical" evidence="17">
    <location>
        <begin position="287"/>
        <end position="304"/>
    </location>
</feature>
<feature type="binding site" evidence="15">
    <location>
        <position position="312"/>
    </location>
    <ligand>
        <name>Zn(2+)</name>
        <dbReference type="ChEBI" id="CHEBI:29105"/>
        <label>1</label>
    </ligand>
</feature>
<evidence type="ECO:0000256" key="17">
    <source>
        <dbReference type="SAM" id="Phobius"/>
    </source>
</evidence>
<evidence type="ECO:0000256" key="2">
    <source>
        <dbReference type="ARBA" id="ARBA00005747"/>
    </source>
</evidence>
<evidence type="ECO:0000256" key="6">
    <source>
        <dbReference type="ARBA" id="ARBA00022824"/>
    </source>
</evidence>
<keyword evidence="5 14" id="KW-0479">Metal-binding</keyword>
<keyword evidence="9 17" id="KW-1133">Transmembrane helix</keyword>
<feature type="transmembrane region" description="Helical" evidence="17">
    <location>
        <begin position="163"/>
        <end position="185"/>
    </location>
</feature>
<dbReference type="EC" id="1.-.-.-" evidence="14"/>
<dbReference type="GO" id="GO:0005789">
    <property type="term" value="C:endoplasmic reticulum membrane"/>
    <property type="evidence" value="ECO:0007669"/>
    <property type="project" value="UniProtKB-SubCell"/>
</dbReference>
<feature type="binding site" evidence="15">
    <location>
        <position position="254"/>
    </location>
    <ligand>
        <name>Zn(2+)</name>
        <dbReference type="ChEBI" id="CHEBI:29105"/>
        <label>1</label>
    </ligand>
</feature>
<comment type="cofactor">
    <cofactor evidence="16">
        <name>Fe cation</name>
        <dbReference type="ChEBI" id="CHEBI:24875"/>
    </cofactor>
</comment>
<comment type="subcellular location">
    <subcellularLocation>
        <location evidence="1">Endoplasmic reticulum membrane</location>
        <topology evidence="1">Multi-pass membrane protein</topology>
    </subcellularLocation>
</comment>
<feature type="transmembrane region" description="Helical" evidence="17">
    <location>
        <begin position="205"/>
        <end position="226"/>
    </location>
</feature>
<sequence>MGRISSEKLKEWKRAGRLCVVRDGRVFDVTDFASMHPGGEKPLQNNVGRDVTTLMTRANPHRHSNNAYKLMEAYCIGELENDTASNGEGNQHHQAVSNGQLNGHMTTGGSSHYKDVVDYTKPVLWQAINLGEKYYSWTHQPVSRNSLRLFHYGLLEYFSTSSWYAVPITWIPFVTIVCWLALQQWEGVTLFSSAFGGAYEIPVPYQAFPVVFLAGVLLWTFLEYILHRFLFHMEPPTNSKFLIGLHFILHGQHHKVPFHPGRLVFPPVAASGFVIIYYFLLTAVLPVPVAYTLMAGTILGYVCYDLTHYYLHHGSPAPGSYLQALKTYHVRHHYEIQDKGFGISSKLWDIVFDTLIPDMKAQLKAQ</sequence>
<keyword evidence="14 16" id="KW-0408">Iron</keyword>
<evidence type="ECO:0000256" key="16">
    <source>
        <dbReference type="PIRSR" id="PIRSR005149-50"/>
    </source>
</evidence>
<keyword evidence="10 14" id="KW-0560">Oxidoreductase</keyword>
<dbReference type="PIRSF" id="PIRSF005149">
    <property type="entry name" value="IPC-B_HD"/>
    <property type="match status" value="1"/>
</dbReference>
<proteinExistence type="inferred from homology"/>
<dbReference type="Pfam" id="PF00173">
    <property type="entry name" value="Cyt-b5"/>
    <property type="match status" value="1"/>
</dbReference>
<feature type="transmembrane region" description="Helical" evidence="17">
    <location>
        <begin position="263"/>
        <end position="281"/>
    </location>
</feature>
<feature type="binding site" evidence="15">
    <location>
        <position position="329"/>
    </location>
    <ligand>
        <name>Zn(2+)</name>
        <dbReference type="ChEBI" id="CHEBI:29105"/>
        <label>1</label>
    </ligand>
</feature>
<feature type="binding site" evidence="15">
    <location>
        <position position="308"/>
    </location>
    <ligand>
        <name>Zn(2+)</name>
        <dbReference type="ChEBI" id="CHEBI:29105"/>
        <label>1</label>
    </ligand>
</feature>
<protein>
    <recommendedName>
        <fullName evidence="14">Fatty acid 2-hydroxylase</fullName>
        <ecNumber evidence="14">1.-.-.-</ecNumber>
    </recommendedName>
</protein>
<dbReference type="GO" id="GO:0005506">
    <property type="term" value="F:iron ion binding"/>
    <property type="evidence" value="ECO:0007669"/>
    <property type="project" value="UniProtKB-UniRule"/>
</dbReference>
<evidence type="ECO:0000256" key="4">
    <source>
        <dbReference type="ARBA" id="ARBA00022692"/>
    </source>
</evidence>
<feature type="binding site" evidence="15">
    <location>
        <position position="332"/>
    </location>
    <ligand>
        <name>Zn(2+)</name>
        <dbReference type="ChEBI" id="CHEBI:29105"/>
        <label>1</label>
    </ligand>
</feature>
<evidence type="ECO:0000256" key="14">
    <source>
        <dbReference type="PIRNR" id="PIRNR005149"/>
    </source>
</evidence>
<dbReference type="GO" id="GO:0006633">
    <property type="term" value="P:fatty acid biosynthetic process"/>
    <property type="evidence" value="ECO:0007669"/>
    <property type="project" value="UniProtKB-KW"/>
</dbReference>
<dbReference type="PROSITE" id="PS50255">
    <property type="entry name" value="CYTOCHROME_B5_2"/>
    <property type="match status" value="1"/>
</dbReference>
<organism evidence="19 20">
    <name type="scientific">Acanthaster planci</name>
    <name type="common">Crown-of-thorns starfish</name>
    <dbReference type="NCBI Taxonomy" id="133434"/>
    <lineage>
        <taxon>Eukaryota</taxon>
        <taxon>Metazoa</taxon>
        <taxon>Echinodermata</taxon>
        <taxon>Eleutherozoa</taxon>
        <taxon>Asterozoa</taxon>
        <taxon>Asteroidea</taxon>
        <taxon>Valvatacea</taxon>
        <taxon>Valvatida</taxon>
        <taxon>Acanthasteridae</taxon>
        <taxon>Acanthaster</taxon>
    </lineage>
</organism>
<dbReference type="PRINTS" id="PR00363">
    <property type="entry name" value="CYTOCHROMEB5"/>
</dbReference>
<evidence type="ECO:0000259" key="18">
    <source>
        <dbReference type="PROSITE" id="PS50255"/>
    </source>
</evidence>
<dbReference type="SUPFAM" id="SSF55856">
    <property type="entry name" value="Cytochrome b5-like heme/steroid binding domain"/>
    <property type="match status" value="1"/>
</dbReference>
<keyword evidence="3 14" id="KW-0444">Lipid biosynthesis</keyword>
<accession>A0A8B7YTV4</accession>
<feature type="binding site" evidence="15">
    <location>
        <position position="253"/>
    </location>
    <ligand>
        <name>Zn(2+)</name>
        <dbReference type="ChEBI" id="CHEBI:29105"/>
        <label>1</label>
    </ligand>
</feature>
<dbReference type="RefSeq" id="XP_022096127.1">
    <property type="nucleotide sequence ID" value="XM_022240435.1"/>
</dbReference>
<evidence type="ECO:0000256" key="9">
    <source>
        <dbReference type="ARBA" id="ARBA00022989"/>
    </source>
</evidence>
<dbReference type="Pfam" id="PF04116">
    <property type="entry name" value="FA_hydroxylase"/>
    <property type="match status" value="1"/>
</dbReference>
<feature type="binding site" evidence="15">
    <location>
        <position position="250"/>
    </location>
    <ligand>
        <name>Zn(2+)</name>
        <dbReference type="ChEBI" id="CHEBI:29105"/>
        <label>1</label>
    </ligand>
</feature>
<dbReference type="InterPro" id="IPR001199">
    <property type="entry name" value="Cyt_B5-like_heme/steroid-bd"/>
</dbReference>
<dbReference type="Gene3D" id="3.10.120.10">
    <property type="entry name" value="Cytochrome b5-like heme/steroid binding domain"/>
    <property type="match status" value="1"/>
</dbReference>
<evidence type="ECO:0000256" key="12">
    <source>
        <dbReference type="ARBA" id="ARBA00023136"/>
    </source>
</evidence>
<reference evidence="20" key="1">
    <citation type="submission" date="2025-08" db="UniProtKB">
        <authorList>
            <consortium name="RefSeq"/>
        </authorList>
    </citation>
    <scope>IDENTIFICATION</scope>
</reference>
<keyword evidence="16" id="KW-0349">Heme</keyword>
<evidence type="ECO:0000256" key="10">
    <source>
        <dbReference type="ARBA" id="ARBA00023002"/>
    </source>
</evidence>
<dbReference type="Proteomes" id="UP000694845">
    <property type="component" value="Unplaced"/>
</dbReference>
<evidence type="ECO:0000256" key="3">
    <source>
        <dbReference type="ARBA" id="ARBA00022516"/>
    </source>
</evidence>
<evidence type="ECO:0000256" key="11">
    <source>
        <dbReference type="ARBA" id="ARBA00023098"/>
    </source>
</evidence>
<dbReference type="AlphaFoldDB" id="A0A8B7YTV4"/>
<dbReference type="InterPro" id="IPR014430">
    <property type="entry name" value="Scs7"/>
</dbReference>
<evidence type="ECO:0000313" key="19">
    <source>
        <dbReference type="Proteomes" id="UP000694845"/>
    </source>
</evidence>
<keyword evidence="8 15" id="KW-0862">Zinc</keyword>
<evidence type="ECO:0000256" key="7">
    <source>
        <dbReference type="ARBA" id="ARBA00022832"/>
    </source>
</evidence>
<keyword evidence="7 14" id="KW-0276">Fatty acid metabolism</keyword>
<keyword evidence="11 14" id="KW-0443">Lipid metabolism</keyword>
<feature type="binding site" description="axial binding residue" evidence="16">
    <location>
        <position position="63"/>
    </location>
    <ligand>
        <name>heme</name>
        <dbReference type="ChEBI" id="CHEBI:30413"/>
    </ligand>
    <ligandPart>
        <name>Fe</name>
        <dbReference type="ChEBI" id="CHEBI:18248"/>
    </ligandPart>
</feature>
<evidence type="ECO:0000256" key="8">
    <source>
        <dbReference type="ARBA" id="ARBA00022833"/>
    </source>
</evidence>
<dbReference type="PANTHER" id="PTHR12863">
    <property type="entry name" value="FATTY ACID HYDROXYLASE"/>
    <property type="match status" value="1"/>
</dbReference>
<evidence type="ECO:0000256" key="1">
    <source>
        <dbReference type="ARBA" id="ARBA00004477"/>
    </source>
</evidence>
<evidence type="ECO:0000313" key="20">
    <source>
        <dbReference type="RefSeq" id="XP_022096127.1"/>
    </source>
</evidence>
<keyword evidence="13 14" id="KW-0275">Fatty acid biosynthesis</keyword>
<name>A0A8B7YTV4_ACAPL</name>
<dbReference type="OrthoDB" id="2204368at2759"/>
<dbReference type="GeneID" id="110982180"/>
<dbReference type="OMA" id="WTIIEYV"/>
<keyword evidence="12 14" id="KW-0472">Membrane</keyword>
<feature type="binding site" description="axial binding residue" evidence="16">
    <location>
        <position position="36"/>
    </location>
    <ligand>
        <name>heme</name>
        <dbReference type="ChEBI" id="CHEBI:30413"/>
    </ligand>
    <ligandPart>
        <name>Fe</name>
        <dbReference type="ChEBI" id="CHEBI:18248"/>
    </ligandPart>
</feature>
<dbReference type="InterPro" id="IPR036400">
    <property type="entry name" value="Cyt_B5-like_heme/steroid_sf"/>
</dbReference>
<feature type="binding site" evidence="15">
    <location>
        <position position="227"/>
    </location>
    <ligand>
        <name>Zn(2+)</name>
        <dbReference type="ChEBI" id="CHEBI:29105"/>
        <label>1</label>
    </ligand>
</feature>
<evidence type="ECO:0000256" key="15">
    <source>
        <dbReference type="PIRSR" id="PIRSR005149-1"/>
    </source>
</evidence>
<feature type="domain" description="Cytochrome b5 heme-binding" evidence="18">
    <location>
        <begin position="1"/>
        <end position="80"/>
    </location>
</feature>
<comment type="similarity">
    <text evidence="2 14">Belongs to the sterol desaturase family. SCS7 subfamily.</text>
</comment>
<dbReference type="KEGG" id="aplc:110982180"/>
<dbReference type="InterPro" id="IPR006694">
    <property type="entry name" value="Fatty_acid_hydroxylase"/>
</dbReference>
<evidence type="ECO:0000256" key="13">
    <source>
        <dbReference type="ARBA" id="ARBA00023160"/>
    </source>
</evidence>
<dbReference type="SMART" id="SM01117">
    <property type="entry name" value="Cyt-b5"/>
    <property type="match status" value="1"/>
</dbReference>
<comment type="cofactor">
    <cofactor evidence="14 15">
        <name>Zn(2+)</name>
        <dbReference type="ChEBI" id="CHEBI:29105"/>
    </cofactor>
    <text evidence="14 15">Binds 2 Zn(2+) ions per subunit that likely form a catalytic dimetal center.</text>
</comment>
<dbReference type="PANTHER" id="PTHR12863:SF1">
    <property type="entry name" value="FATTY ACID 2-HYDROXYLASE"/>
    <property type="match status" value="1"/>
</dbReference>
<feature type="binding site" evidence="15">
    <location>
        <position position="232"/>
    </location>
    <ligand>
        <name>Zn(2+)</name>
        <dbReference type="ChEBI" id="CHEBI:29105"/>
        <label>1</label>
    </ligand>
</feature>
<keyword evidence="19" id="KW-1185">Reference proteome</keyword>
<keyword evidence="6 14" id="KW-0256">Endoplasmic reticulum</keyword>
<gene>
    <name evidence="20" type="primary">LOC110982180</name>
</gene>
<comment type="function">
    <text evidence="14">Catalyzes stereospecific hydroxylation of free fatty acids at the C-2 position to produce (R)-2-hydroxy fatty acids, which are building blocks of sphingolipids and glycosphingolipids common in neural tissue and epidermis. Plays an essential role in the synthesis of galactosphingolipids of the myelin sheath. Responsible for the synthesis of sphingolipids and glycosphingolipids involved in the formation of epidermal lamellar bodies critical for skin permeability barrier. Participates in the synthesis of glycosphingolipids and a fraction of type II wax diesters in sebaceous gland, specifically regulating hair follicle homeostasis. Involved in the synthesis of sphingolipids of plasma membrane rafts, controlling lipid raft mobility and trafficking of raft-associated proteins.</text>
</comment>
<dbReference type="GO" id="GO:0080132">
    <property type="term" value="F:fatty acid 2-hydroxylase activity"/>
    <property type="evidence" value="ECO:0007669"/>
    <property type="project" value="InterPro"/>
</dbReference>